<feature type="compositionally biased region" description="Basic residues" evidence="1">
    <location>
        <begin position="14"/>
        <end position="23"/>
    </location>
</feature>
<keyword evidence="3" id="KW-1185">Reference proteome</keyword>
<reference evidence="2" key="1">
    <citation type="submission" date="2014-12" db="EMBL/GenBank/DDBJ databases">
        <title>Genome Sequence of Valsa Canker Pathogens Uncovers a Specific Adaption of Colonization on Woody Bark.</title>
        <authorList>
            <person name="Yin Z."/>
            <person name="Liu H."/>
            <person name="Gao X."/>
            <person name="Li Z."/>
            <person name="Song N."/>
            <person name="Ke X."/>
            <person name="Dai Q."/>
            <person name="Wu Y."/>
            <person name="Sun Y."/>
            <person name="Xu J.-R."/>
            <person name="Kang Z.K."/>
            <person name="Wang L."/>
            <person name="Huang L."/>
        </authorList>
    </citation>
    <scope>NUCLEOTIDE SEQUENCE [LARGE SCALE GENOMIC DNA]</scope>
    <source>
        <strain evidence="2">03-8</strain>
    </source>
</reference>
<dbReference type="OrthoDB" id="10418441at2759"/>
<evidence type="ECO:0000313" key="3">
    <source>
        <dbReference type="Proteomes" id="UP000078559"/>
    </source>
</evidence>
<gene>
    <name evidence="2" type="ORF">VM1G_05046</name>
</gene>
<protein>
    <submittedName>
        <fullName evidence="2">Uncharacterized protein</fullName>
    </submittedName>
</protein>
<evidence type="ECO:0000256" key="1">
    <source>
        <dbReference type="SAM" id="MobiDB-lite"/>
    </source>
</evidence>
<dbReference type="Proteomes" id="UP000078559">
    <property type="component" value="Chromosome 5"/>
</dbReference>
<name>A0A194W0D0_CYTMA</name>
<proteinExistence type="predicted"/>
<organism evidence="2 3">
    <name type="scientific">Cytospora mali</name>
    <name type="common">Apple Valsa canker fungus</name>
    <name type="synonym">Valsa mali</name>
    <dbReference type="NCBI Taxonomy" id="578113"/>
    <lineage>
        <taxon>Eukaryota</taxon>
        <taxon>Fungi</taxon>
        <taxon>Dikarya</taxon>
        <taxon>Ascomycota</taxon>
        <taxon>Pezizomycotina</taxon>
        <taxon>Sordariomycetes</taxon>
        <taxon>Sordariomycetidae</taxon>
        <taxon>Diaporthales</taxon>
        <taxon>Cytosporaceae</taxon>
        <taxon>Cytospora</taxon>
    </lineage>
</organism>
<dbReference type="AlphaFoldDB" id="A0A194W0D0"/>
<sequence length="372" mass="40692">MASPTDESEEPPRSYHHRKRHRLPSSSTVLASPQKRHRTPLGELGESATNKLRPSVRGPDTSAWKDFGDAIEPLAGVPAWVLEDCLKSGPHACVENVDTVAGDVPEKGTSSVSVNVDDVTAEGDLVRFDNESEVDDEGHHWEATVDVSADELDDVDLAARLQALPAHTLRSLIYDIAVTDNTGKFKAKLVEADAAQDVPSAIFGYQYCSVDSIVMRLDPESSQYEVEDAGYRIEELLIDIAGQIYSDSPYSTKRAALVVILKIFEVIFGFQGEGNRIAEETPTDVEMNWVSLFKEVFASLTMFEKQRLATAKDGVFLKKLDNTASSIAMAGWGCSGQQQGVLAELTRVSVQLSQYGESARSLEELGRAIKKD</sequence>
<evidence type="ECO:0000313" key="2">
    <source>
        <dbReference type="EMBL" id="KUI69573.1"/>
    </source>
</evidence>
<feature type="region of interest" description="Disordered" evidence="1">
    <location>
        <begin position="1"/>
        <end position="59"/>
    </location>
</feature>
<accession>A0A194W0D0</accession>
<dbReference type="EMBL" id="CM003102">
    <property type="protein sequence ID" value="KUI69573.1"/>
    <property type="molecule type" value="Genomic_DNA"/>
</dbReference>